<evidence type="ECO:0000313" key="3">
    <source>
        <dbReference type="Proteomes" id="UP001066276"/>
    </source>
</evidence>
<evidence type="ECO:0000313" key="2">
    <source>
        <dbReference type="EMBL" id="KAJ1117691.1"/>
    </source>
</evidence>
<reference evidence="2" key="1">
    <citation type="journal article" date="2022" name="bioRxiv">
        <title>Sequencing and chromosome-scale assembly of the giantPleurodeles waltlgenome.</title>
        <authorList>
            <person name="Brown T."/>
            <person name="Elewa A."/>
            <person name="Iarovenko S."/>
            <person name="Subramanian E."/>
            <person name="Araus A.J."/>
            <person name="Petzold A."/>
            <person name="Susuki M."/>
            <person name="Suzuki K.-i.T."/>
            <person name="Hayashi T."/>
            <person name="Toyoda A."/>
            <person name="Oliveira C."/>
            <person name="Osipova E."/>
            <person name="Leigh N.D."/>
            <person name="Simon A."/>
            <person name="Yun M.H."/>
        </authorList>
    </citation>
    <scope>NUCLEOTIDE SEQUENCE</scope>
    <source>
        <strain evidence="2">20211129_DDA</strain>
        <tissue evidence="2">Liver</tissue>
    </source>
</reference>
<dbReference type="Proteomes" id="UP001066276">
    <property type="component" value="Chromosome 8"/>
</dbReference>
<keyword evidence="3" id="KW-1185">Reference proteome</keyword>
<feature type="region of interest" description="Disordered" evidence="1">
    <location>
        <begin position="64"/>
        <end position="102"/>
    </location>
</feature>
<protein>
    <submittedName>
        <fullName evidence="2">Uncharacterized protein</fullName>
    </submittedName>
</protein>
<organism evidence="2 3">
    <name type="scientific">Pleurodeles waltl</name>
    <name type="common">Iberian ribbed newt</name>
    <dbReference type="NCBI Taxonomy" id="8319"/>
    <lineage>
        <taxon>Eukaryota</taxon>
        <taxon>Metazoa</taxon>
        <taxon>Chordata</taxon>
        <taxon>Craniata</taxon>
        <taxon>Vertebrata</taxon>
        <taxon>Euteleostomi</taxon>
        <taxon>Amphibia</taxon>
        <taxon>Batrachia</taxon>
        <taxon>Caudata</taxon>
        <taxon>Salamandroidea</taxon>
        <taxon>Salamandridae</taxon>
        <taxon>Pleurodelinae</taxon>
        <taxon>Pleurodeles</taxon>
    </lineage>
</organism>
<feature type="compositionally biased region" description="Basic and acidic residues" evidence="1">
    <location>
        <begin position="84"/>
        <end position="102"/>
    </location>
</feature>
<gene>
    <name evidence="2" type="ORF">NDU88_005888</name>
</gene>
<sequence>MLCDWLKPFRDSRMMDGVSVCGHIARKNSVMPNASILGHADTQIARIASIKKFCYPIRVPVPMRSSRSGMTDDHGRSNTAQHIGRAEKREGLKEKTALHTGA</sequence>
<evidence type="ECO:0000256" key="1">
    <source>
        <dbReference type="SAM" id="MobiDB-lite"/>
    </source>
</evidence>
<dbReference type="AlphaFoldDB" id="A0AAV7NP43"/>
<dbReference type="EMBL" id="JANPWB010000012">
    <property type="protein sequence ID" value="KAJ1117691.1"/>
    <property type="molecule type" value="Genomic_DNA"/>
</dbReference>
<name>A0AAV7NP43_PLEWA</name>
<accession>A0AAV7NP43</accession>
<comment type="caution">
    <text evidence="2">The sequence shown here is derived from an EMBL/GenBank/DDBJ whole genome shotgun (WGS) entry which is preliminary data.</text>
</comment>
<proteinExistence type="predicted"/>